<evidence type="ECO:0000313" key="4">
    <source>
        <dbReference type="Proteomes" id="UP001497457"/>
    </source>
</evidence>
<dbReference type="PANTHER" id="PTHR33165">
    <property type="entry name" value="F-BOX DOMAIN CONTAINING PROTEIN-LIKE-RELATED"/>
    <property type="match status" value="1"/>
</dbReference>
<feature type="compositionally biased region" description="Low complexity" evidence="1">
    <location>
        <begin position="34"/>
        <end position="46"/>
    </location>
</feature>
<dbReference type="EMBL" id="OZ075118">
    <property type="protein sequence ID" value="CAL5086024.1"/>
    <property type="molecule type" value="Genomic_DNA"/>
</dbReference>
<keyword evidence="4" id="KW-1185">Reference proteome</keyword>
<dbReference type="InterPro" id="IPR005174">
    <property type="entry name" value="KIB1-4_b-propeller"/>
</dbReference>
<dbReference type="SUPFAM" id="SSF63825">
    <property type="entry name" value="YWTD domain"/>
    <property type="match status" value="1"/>
</dbReference>
<proteinExistence type="predicted"/>
<evidence type="ECO:0000259" key="2">
    <source>
        <dbReference type="Pfam" id="PF03478"/>
    </source>
</evidence>
<feature type="domain" description="KIB1-4 beta-propeller" evidence="2">
    <location>
        <begin position="63"/>
        <end position="306"/>
    </location>
</feature>
<accession>A0ABC9G470</accession>
<organism evidence="3 4">
    <name type="scientific">Urochloa decumbens</name>
    <dbReference type="NCBI Taxonomy" id="240449"/>
    <lineage>
        <taxon>Eukaryota</taxon>
        <taxon>Viridiplantae</taxon>
        <taxon>Streptophyta</taxon>
        <taxon>Embryophyta</taxon>
        <taxon>Tracheophyta</taxon>
        <taxon>Spermatophyta</taxon>
        <taxon>Magnoliopsida</taxon>
        <taxon>Liliopsida</taxon>
        <taxon>Poales</taxon>
        <taxon>Poaceae</taxon>
        <taxon>PACMAD clade</taxon>
        <taxon>Panicoideae</taxon>
        <taxon>Panicodae</taxon>
        <taxon>Paniceae</taxon>
        <taxon>Melinidinae</taxon>
        <taxon>Urochloa</taxon>
    </lineage>
</organism>
<evidence type="ECO:0000256" key="1">
    <source>
        <dbReference type="SAM" id="MobiDB-lite"/>
    </source>
</evidence>
<dbReference type="Pfam" id="PF03478">
    <property type="entry name" value="Beta-prop_KIB1-4"/>
    <property type="match status" value="1"/>
</dbReference>
<sequence>MSSGARAKRARTGLLAAPPSTLSGPSPLHLDCFSSRSTSPTTSASSVDPRAHGVVDRRFHPRRWTMITRRAYNDQSRRRLFLNVVTGELIHVRVPDLRSYHIYGTTAAEGLLVRAVYPHLDTQHDPGPGGLVLGRAGLAADSTLAILCKHNSNTLAIAKPGDKYWTRLGHGGDMIMAALPFAGRLYCVTYTSVLVMETTAADGGRQLSLVADHELDDGRFNQIHPVYDDDGGLVLVSRYSICLRANSEFHKISAYRAELDTGSFVQVCGLGGRALFVGAVRSQSVSVDARVSVSVSADTVYTCECDASRVLAFDLLGGGFSEANFDRRDIAHYLACVE</sequence>
<dbReference type="Proteomes" id="UP001497457">
    <property type="component" value="Chromosome 8b"/>
</dbReference>
<reference evidence="4" key="1">
    <citation type="submission" date="2024-06" db="EMBL/GenBank/DDBJ databases">
        <authorList>
            <person name="Ryan C."/>
        </authorList>
    </citation>
    <scope>NUCLEOTIDE SEQUENCE [LARGE SCALE GENOMIC DNA]</scope>
</reference>
<name>A0ABC9G470_9POAL</name>
<evidence type="ECO:0000313" key="3">
    <source>
        <dbReference type="EMBL" id="CAL5086024.1"/>
    </source>
</evidence>
<gene>
    <name evidence="3" type="ORF">URODEC1_LOCUS111357</name>
</gene>
<feature type="compositionally biased region" description="Basic residues" evidence="1">
    <location>
        <begin position="1"/>
        <end position="11"/>
    </location>
</feature>
<dbReference type="AlphaFoldDB" id="A0ABC9G470"/>
<reference evidence="3 4" key="2">
    <citation type="submission" date="2024-10" db="EMBL/GenBank/DDBJ databases">
        <authorList>
            <person name="Ryan C."/>
        </authorList>
    </citation>
    <scope>NUCLEOTIDE SEQUENCE [LARGE SCALE GENOMIC DNA]</scope>
</reference>
<protein>
    <recommendedName>
        <fullName evidence="2">KIB1-4 beta-propeller domain-containing protein</fullName>
    </recommendedName>
</protein>
<feature type="region of interest" description="Disordered" evidence="1">
    <location>
        <begin position="1"/>
        <end position="52"/>
    </location>
</feature>